<evidence type="ECO:0000313" key="2">
    <source>
        <dbReference type="EMBL" id="PIE83036.1"/>
    </source>
</evidence>
<dbReference type="InterPro" id="IPR049945">
    <property type="entry name" value="AAA_22"/>
</dbReference>
<dbReference type="SMART" id="SM00382">
    <property type="entry name" value="AAA"/>
    <property type="match status" value="1"/>
</dbReference>
<dbReference type="GO" id="GO:0016887">
    <property type="term" value="F:ATP hydrolysis activity"/>
    <property type="evidence" value="ECO:0007669"/>
    <property type="project" value="InterPro"/>
</dbReference>
<sequence length="906" mass="101460">MYTVYFGLSHKPFKPKDPSHFYRNANFDAVCVGMLDSIRERCGVILLTGEPGVGKTHVLRRCIAEAEAIHFVMPTGANLTFVDCIKQLCSSLELATDGLDSDQQASLLQDTIATHVRENRIITLVIDDADNVQTETLLHLVEFVEQTLAPADRLQIVLVGLPEIEGRLRRPELRVVQEQIQARYQLDRLKPAEIGGFITQQLEVAGYRGEGLLSADAVARVEHYCQGIPQSIAILCDTLLLLASLESERNITPKLVDEAAQSCFLGDQQSPDPISIASTGSPLQIANAGNDIDTGLDLASLGMDQELDFSAELDPTSDVLLPTMELGEAAPESKSLETVLDTDADAAGEVYLANLPLSPTLLEFAQLMDMALSGGQDGDNRNLAMFQYFRRRYMRLLRGGDPARLAGLEQRITCLSRAEQFVYLDLVIAVRKSAMPTGTLCALVVNPTWWQYRELRLQVRCPDLVFDNEGNFRVLRLLDGRRAQPVYVNYHAPSKDFLPTTLQIRLELCNHRGEWSAYNGWVEIRSDFRDSEDPKATTTENKENGLQLDYFQAMSLAEPMVSAVGVWLLSSDESENVRPADVDNLGYTLPLELEYDSDYSGPQASTESTAQVQLSRGSLLTRALLLVDNPSYAPARIELVSRPFVVFGRYNTETNKGFGDFALGFIKDYTRISRLHCLVCALGDQLALMPTSDLGYTYTSCNDERLEQGSWRILEDGDVLSICDLYQLKLTVCRDHKWQPETLDWDIQKPRDKFGHYLMDLVDVLRKVNHKEGGNELQIAFRNRYLKLKAMQERVTQLSGVGNPGSLQYVRFEREDEARRKIAHYYLPKWLSLGSDADAGLRITAPNVELRHAELFFRDGMYWIQNLAAVGAVQIGCHSLATNEVLALEADDELSIGEARFVFKKY</sequence>
<gene>
    <name evidence="2" type="ORF">CSA09_03845</name>
</gene>
<proteinExistence type="predicted"/>
<dbReference type="Proteomes" id="UP000229278">
    <property type="component" value="Unassembled WGS sequence"/>
</dbReference>
<dbReference type="InterPro" id="IPR003593">
    <property type="entry name" value="AAA+_ATPase"/>
</dbReference>
<dbReference type="AlphaFoldDB" id="A0A2G6PEN5"/>
<dbReference type="InterPro" id="IPR027417">
    <property type="entry name" value="P-loop_NTPase"/>
</dbReference>
<reference evidence="2 3" key="1">
    <citation type="submission" date="2017-10" db="EMBL/GenBank/DDBJ databases">
        <title>Novel microbial diversity and functional potential in the marine mammal oral microbiome.</title>
        <authorList>
            <person name="Dudek N.K."/>
            <person name="Sun C.L."/>
            <person name="Burstein D."/>
            <person name="Kantor R.S."/>
            <person name="Aliaga Goltsman D.S."/>
            <person name="Bik E.M."/>
            <person name="Thomas B.C."/>
            <person name="Banfield J.F."/>
            <person name="Relman D.A."/>
        </authorList>
    </citation>
    <scope>NUCLEOTIDE SEQUENCE [LARGE SCALE GENOMIC DNA]</scope>
    <source>
        <strain evidence="2">DOLJORAL78_50_517</strain>
    </source>
</reference>
<dbReference type="CDD" id="cd00060">
    <property type="entry name" value="FHA"/>
    <property type="match status" value="2"/>
</dbReference>
<dbReference type="PANTHER" id="PTHR35894">
    <property type="entry name" value="GENERAL SECRETION PATHWAY PROTEIN A-RELATED"/>
    <property type="match status" value="1"/>
</dbReference>
<accession>A0A2G6PEN5</accession>
<organism evidence="2 3">
    <name type="scientific">Candidatus Contendibacter odensensis</name>
    <dbReference type="NCBI Taxonomy" id="1400860"/>
    <lineage>
        <taxon>Bacteria</taxon>
        <taxon>Pseudomonadati</taxon>
        <taxon>Pseudomonadota</taxon>
        <taxon>Gammaproteobacteria</taxon>
        <taxon>Candidatus Competibacteraceae</taxon>
        <taxon>Candidatus Contendibacter</taxon>
    </lineage>
</organism>
<dbReference type="PANTHER" id="PTHR35894:SF1">
    <property type="entry name" value="PHOSPHORIBULOKINASE _ URIDINE KINASE FAMILY"/>
    <property type="match status" value="1"/>
</dbReference>
<dbReference type="CDD" id="cd00009">
    <property type="entry name" value="AAA"/>
    <property type="match status" value="1"/>
</dbReference>
<dbReference type="SUPFAM" id="SSF49879">
    <property type="entry name" value="SMAD/FHA domain"/>
    <property type="match status" value="2"/>
</dbReference>
<dbReference type="InterPro" id="IPR008984">
    <property type="entry name" value="SMAD_FHA_dom_sf"/>
</dbReference>
<name>A0A2G6PEN5_9GAMM</name>
<evidence type="ECO:0000259" key="1">
    <source>
        <dbReference type="SMART" id="SM00382"/>
    </source>
</evidence>
<dbReference type="Gene3D" id="2.60.200.20">
    <property type="match status" value="1"/>
</dbReference>
<dbReference type="Pfam" id="PF13401">
    <property type="entry name" value="AAA_22"/>
    <property type="match status" value="1"/>
</dbReference>
<dbReference type="SUPFAM" id="SSF52540">
    <property type="entry name" value="P-loop containing nucleoside triphosphate hydrolases"/>
    <property type="match status" value="1"/>
</dbReference>
<dbReference type="EMBL" id="PDTV01000008">
    <property type="protein sequence ID" value="PIE83036.1"/>
    <property type="molecule type" value="Genomic_DNA"/>
</dbReference>
<evidence type="ECO:0000313" key="3">
    <source>
        <dbReference type="Proteomes" id="UP000229278"/>
    </source>
</evidence>
<protein>
    <recommendedName>
        <fullName evidence="1">AAA+ ATPase domain-containing protein</fullName>
    </recommendedName>
</protein>
<dbReference type="Gene3D" id="3.40.50.300">
    <property type="entry name" value="P-loop containing nucleotide triphosphate hydrolases"/>
    <property type="match status" value="1"/>
</dbReference>
<comment type="caution">
    <text evidence="2">The sequence shown here is derived from an EMBL/GenBank/DDBJ whole genome shotgun (WGS) entry which is preliminary data.</text>
</comment>
<feature type="domain" description="AAA+ ATPase" evidence="1">
    <location>
        <begin position="41"/>
        <end position="186"/>
    </location>
</feature>
<dbReference type="InterPro" id="IPR052026">
    <property type="entry name" value="ExeA_AAA_ATPase_DNA-bind"/>
</dbReference>